<accession>A0A9I9CVI8</accession>
<protein>
    <submittedName>
        <fullName evidence="1">Uncharacterized protein</fullName>
    </submittedName>
</protein>
<dbReference type="EnsemblPlants" id="MELO3C009041.2.1">
    <property type="protein sequence ID" value="MELO3C009041.2.1"/>
    <property type="gene ID" value="MELO3C009041.2"/>
</dbReference>
<dbReference type="AlphaFoldDB" id="A0A9I9CVI8"/>
<proteinExistence type="predicted"/>
<name>A0A9I9CVI8_CUCME</name>
<sequence length="131" mass="14289">MGCTIVGGRSIRSQGARQEQISNVNRFYGLKVGGNTTNAYLSCMEFAPSPFKLSYSETRVETREAMSRGQGVRHAECKPNNGARHLKGLCTRTCYLPPIPRVSHPTPSTTLLSLGCDVKSTDIILLLNNTS</sequence>
<dbReference type="Gramene" id="MELO3C009041.2.1">
    <property type="protein sequence ID" value="MELO3C009041.2.1"/>
    <property type="gene ID" value="MELO3C009041.2"/>
</dbReference>
<organism evidence="1">
    <name type="scientific">Cucumis melo</name>
    <name type="common">Muskmelon</name>
    <dbReference type="NCBI Taxonomy" id="3656"/>
    <lineage>
        <taxon>Eukaryota</taxon>
        <taxon>Viridiplantae</taxon>
        <taxon>Streptophyta</taxon>
        <taxon>Embryophyta</taxon>
        <taxon>Tracheophyta</taxon>
        <taxon>Spermatophyta</taxon>
        <taxon>Magnoliopsida</taxon>
        <taxon>eudicotyledons</taxon>
        <taxon>Gunneridae</taxon>
        <taxon>Pentapetalae</taxon>
        <taxon>rosids</taxon>
        <taxon>fabids</taxon>
        <taxon>Cucurbitales</taxon>
        <taxon>Cucurbitaceae</taxon>
        <taxon>Benincaseae</taxon>
        <taxon>Cucumis</taxon>
    </lineage>
</organism>
<evidence type="ECO:0000313" key="1">
    <source>
        <dbReference type="EnsemblPlants" id="MELO3C009041.2.1"/>
    </source>
</evidence>
<reference evidence="1" key="1">
    <citation type="submission" date="2023-03" db="UniProtKB">
        <authorList>
            <consortium name="EnsemblPlants"/>
        </authorList>
    </citation>
    <scope>IDENTIFICATION</scope>
</reference>